<feature type="domain" description="LysM" evidence="2">
    <location>
        <begin position="38"/>
        <end position="89"/>
    </location>
</feature>
<dbReference type="Gene3D" id="3.10.350.10">
    <property type="entry name" value="LysM domain"/>
    <property type="match status" value="1"/>
</dbReference>
<keyword evidence="4" id="KW-1185">Reference proteome</keyword>
<reference evidence="4" key="1">
    <citation type="submission" date="2016-05" db="EMBL/GenBank/DDBJ databases">
        <authorList>
            <person name="Liu B."/>
            <person name="Wang J."/>
            <person name="Zhu Y."/>
            <person name="Liu G."/>
            <person name="Chen Q."/>
            <person name="Chen Z."/>
            <person name="Lan J."/>
            <person name="Che J."/>
            <person name="Ge C."/>
            <person name="Shi H."/>
            <person name="Pan Z."/>
            <person name="Liu X."/>
        </authorList>
    </citation>
    <scope>NUCLEOTIDE SEQUENCE [LARGE SCALE GENOMIC DNA]</scope>
    <source>
        <strain evidence="4">FJAT-27215</strain>
    </source>
</reference>
<organism evidence="3 4">
    <name type="scientific">Pseudobacillus wudalianchiensis</name>
    <dbReference type="NCBI Taxonomy" id="1743143"/>
    <lineage>
        <taxon>Bacteria</taxon>
        <taxon>Bacillati</taxon>
        <taxon>Bacillota</taxon>
        <taxon>Bacilli</taxon>
        <taxon>Bacillales</taxon>
        <taxon>Bacillaceae</taxon>
        <taxon>Pseudobacillus</taxon>
    </lineage>
</organism>
<evidence type="ECO:0000256" key="1">
    <source>
        <dbReference type="SAM" id="Phobius"/>
    </source>
</evidence>
<dbReference type="InterPro" id="IPR036779">
    <property type="entry name" value="LysM_dom_sf"/>
</dbReference>
<proteinExistence type="predicted"/>
<name>A0A1B9AIS8_9BACI</name>
<dbReference type="SMART" id="SM00257">
    <property type="entry name" value="LysM"/>
    <property type="match status" value="1"/>
</dbReference>
<evidence type="ECO:0000313" key="3">
    <source>
        <dbReference type="EMBL" id="OCA83742.1"/>
    </source>
</evidence>
<dbReference type="PROSITE" id="PS51782">
    <property type="entry name" value="LYSM"/>
    <property type="match status" value="1"/>
</dbReference>
<feature type="transmembrane region" description="Helical" evidence="1">
    <location>
        <begin position="12"/>
        <end position="30"/>
    </location>
</feature>
<evidence type="ECO:0000259" key="2">
    <source>
        <dbReference type="PROSITE" id="PS51782"/>
    </source>
</evidence>
<dbReference type="InterPro" id="IPR018392">
    <property type="entry name" value="LysM"/>
</dbReference>
<dbReference type="Pfam" id="PF01476">
    <property type="entry name" value="LysM"/>
    <property type="match status" value="1"/>
</dbReference>
<keyword evidence="1" id="KW-1133">Transmembrane helix</keyword>
<dbReference type="EMBL" id="MAYT01000028">
    <property type="protein sequence ID" value="OCA83742.1"/>
    <property type="molecule type" value="Genomic_DNA"/>
</dbReference>
<dbReference type="CDD" id="cd00118">
    <property type="entry name" value="LysM"/>
    <property type="match status" value="1"/>
</dbReference>
<evidence type="ECO:0000313" key="4">
    <source>
        <dbReference type="Proteomes" id="UP000092578"/>
    </source>
</evidence>
<dbReference type="Proteomes" id="UP000092578">
    <property type="component" value="Unassembled WGS sequence"/>
</dbReference>
<accession>A0A1B9AIS8</accession>
<keyword evidence="1" id="KW-0812">Transmembrane</keyword>
<dbReference type="SUPFAM" id="SSF54106">
    <property type="entry name" value="LysM domain"/>
    <property type="match status" value="1"/>
</dbReference>
<protein>
    <recommendedName>
        <fullName evidence="2">LysM domain-containing protein</fullName>
    </recommendedName>
</protein>
<dbReference type="RefSeq" id="WP_065411399.1">
    <property type="nucleotide sequence ID" value="NZ_MAYT01000028.1"/>
</dbReference>
<keyword evidence="1" id="KW-0472">Membrane</keyword>
<dbReference type="AlphaFoldDB" id="A0A1B9AIS8"/>
<comment type="caution">
    <text evidence="3">The sequence shown here is derived from an EMBL/GenBank/DDBJ whole genome shotgun (WGS) entry which is preliminary data.</text>
</comment>
<gene>
    <name evidence="3" type="ORF">A8F95_12110</name>
</gene>
<sequence>MVKVFVKENFFVLLFMTVTIIAGIMLIFSVSEDQIPYKEITVQEGDSLWSIAKEYNSGQEMKEEDFIMWVQKENRLHSVKILPGDTLVIPIVSHSSHTGGQVAFKGE</sequence>